<evidence type="ECO:0008006" key="3">
    <source>
        <dbReference type="Google" id="ProtNLM"/>
    </source>
</evidence>
<accession>A0ABT0F139</accession>
<proteinExistence type="predicted"/>
<gene>
    <name evidence="1" type="ORF">L9059_16295</name>
</gene>
<dbReference type="EMBL" id="JAKNRW010000012">
    <property type="protein sequence ID" value="MCK1791723.1"/>
    <property type="molecule type" value="Genomic_DNA"/>
</dbReference>
<reference evidence="1 2" key="1">
    <citation type="submission" date="2022-02" db="EMBL/GenBank/DDBJ databases">
        <title>Comparative genomics of the first Antarctic Pseudomonas spp. capable of biotransforming 2,4,6-Trinitrotoluene.</title>
        <authorList>
            <person name="Cabrera M.A."/>
            <person name="Marquez S.L."/>
            <person name="Perez-Donoso J.M."/>
        </authorList>
    </citation>
    <scope>NUCLEOTIDE SEQUENCE [LARGE SCALE GENOMIC DNA]</scope>
    <source>
        <strain evidence="1 2">TNT19</strain>
    </source>
</reference>
<organism evidence="1 2">
    <name type="scientific">Pseudomonas violetae</name>
    <dbReference type="NCBI Taxonomy" id="2915813"/>
    <lineage>
        <taxon>Bacteria</taxon>
        <taxon>Pseudomonadati</taxon>
        <taxon>Pseudomonadota</taxon>
        <taxon>Gammaproteobacteria</taxon>
        <taxon>Pseudomonadales</taxon>
        <taxon>Pseudomonadaceae</taxon>
        <taxon>Pseudomonas</taxon>
    </lineage>
</organism>
<sequence length="81" mass="9310">MNSRFVVVPAVPIETGSVRNGTRFYCETVSAGFNIYDNAEKLRSKVTYQTRAEADGECQRLNLEWVEPVLTLQRCRPRQRS</sequence>
<evidence type="ECO:0000313" key="2">
    <source>
        <dbReference type="Proteomes" id="UP001299876"/>
    </source>
</evidence>
<protein>
    <recommendedName>
        <fullName evidence="3">Lipoprotein</fullName>
    </recommendedName>
</protein>
<keyword evidence="2" id="KW-1185">Reference proteome</keyword>
<evidence type="ECO:0000313" key="1">
    <source>
        <dbReference type="EMBL" id="MCK1791723.1"/>
    </source>
</evidence>
<name>A0ABT0F139_9PSED</name>
<dbReference type="Proteomes" id="UP001299876">
    <property type="component" value="Unassembled WGS sequence"/>
</dbReference>
<comment type="caution">
    <text evidence="1">The sequence shown here is derived from an EMBL/GenBank/DDBJ whole genome shotgun (WGS) entry which is preliminary data.</text>
</comment>